<feature type="region of interest" description="Disordered" evidence="1">
    <location>
        <begin position="1"/>
        <end position="50"/>
    </location>
</feature>
<keyword evidence="3" id="KW-1185">Reference proteome</keyword>
<dbReference type="EMBL" id="JBFOLK010000006">
    <property type="protein sequence ID" value="KAL2503475.1"/>
    <property type="molecule type" value="Genomic_DNA"/>
</dbReference>
<protein>
    <submittedName>
        <fullName evidence="2">Uncharacterized protein</fullName>
    </submittedName>
</protein>
<dbReference type="InterPro" id="IPR007789">
    <property type="entry name" value="DUF688"/>
</dbReference>
<dbReference type="Proteomes" id="UP001604336">
    <property type="component" value="Unassembled WGS sequence"/>
</dbReference>
<proteinExistence type="predicted"/>
<dbReference type="PANTHER" id="PTHR33696:SF1">
    <property type="entry name" value="T22J18.15"/>
    <property type="match status" value="1"/>
</dbReference>
<feature type="compositionally biased region" description="Low complexity" evidence="1">
    <location>
        <begin position="20"/>
        <end position="50"/>
    </location>
</feature>
<accession>A0ABD1SS45</accession>
<evidence type="ECO:0000313" key="3">
    <source>
        <dbReference type="Proteomes" id="UP001604336"/>
    </source>
</evidence>
<sequence>MASNNGHAQNVSPETDTPYSTPIFRPTSTRRTPSFSSSSPSHDSWDSSIGSSVSFNEDFSSFISPNTTPHKFSGVPFSWEQLPGIPKQQSPKKKDSSTSLLPLPPAGNSNPSKKQIQEEISPKKYMASDSFRMDPFFAALVECSKDDRDHHDQTVGINLWKGSKISRTLSDRFGFINMYTSCKRTCAVSESIVYHPRSTPHYLLNRRPS</sequence>
<evidence type="ECO:0000256" key="1">
    <source>
        <dbReference type="SAM" id="MobiDB-lite"/>
    </source>
</evidence>
<evidence type="ECO:0000313" key="2">
    <source>
        <dbReference type="EMBL" id="KAL2503475.1"/>
    </source>
</evidence>
<feature type="region of interest" description="Disordered" evidence="1">
    <location>
        <begin position="79"/>
        <end position="117"/>
    </location>
</feature>
<gene>
    <name evidence="2" type="ORF">Adt_19096</name>
</gene>
<comment type="caution">
    <text evidence="2">The sequence shown here is derived from an EMBL/GenBank/DDBJ whole genome shotgun (WGS) entry which is preliminary data.</text>
</comment>
<name>A0ABD1SS45_9LAMI</name>
<organism evidence="2 3">
    <name type="scientific">Abeliophyllum distichum</name>
    <dbReference type="NCBI Taxonomy" id="126358"/>
    <lineage>
        <taxon>Eukaryota</taxon>
        <taxon>Viridiplantae</taxon>
        <taxon>Streptophyta</taxon>
        <taxon>Embryophyta</taxon>
        <taxon>Tracheophyta</taxon>
        <taxon>Spermatophyta</taxon>
        <taxon>Magnoliopsida</taxon>
        <taxon>eudicotyledons</taxon>
        <taxon>Gunneridae</taxon>
        <taxon>Pentapetalae</taxon>
        <taxon>asterids</taxon>
        <taxon>lamiids</taxon>
        <taxon>Lamiales</taxon>
        <taxon>Oleaceae</taxon>
        <taxon>Forsythieae</taxon>
        <taxon>Abeliophyllum</taxon>
    </lineage>
</organism>
<reference evidence="3" key="1">
    <citation type="submission" date="2024-07" db="EMBL/GenBank/DDBJ databases">
        <title>Two chromosome-level genome assemblies of Korean endemic species Abeliophyllum distichum and Forsythia ovata (Oleaceae).</title>
        <authorList>
            <person name="Jang H."/>
        </authorList>
    </citation>
    <scope>NUCLEOTIDE SEQUENCE [LARGE SCALE GENOMIC DNA]</scope>
</reference>
<dbReference type="PANTHER" id="PTHR33696">
    <property type="entry name" value="T22J18.15-RELATED"/>
    <property type="match status" value="1"/>
</dbReference>
<dbReference type="Pfam" id="PF05097">
    <property type="entry name" value="DUF688"/>
    <property type="match status" value="1"/>
</dbReference>
<dbReference type="AlphaFoldDB" id="A0ABD1SS45"/>
<feature type="compositionally biased region" description="Polar residues" evidence="1">
    <location>
        <begin position="1"/>
        <end position="19"/>
    </location>
</feature>